<dbReference type="EMBL" id="BMYX01000012">
    <property type="protein sequence ID" value="GGY18272.1"/>
    <property type="molecule type" value="Genomic_DNA"/>
</dbReference>
<evidence type="ECO:0000313" key="1">
    <source>
        <dbReference type="EMBL" id="GGY18272.1"/>
    </source>
</evidence>
<reference evidence="1" key="1">
    <citation type="journal article" date="2014" name="Int. J. Syst. Evol. Microbiol.">
        <title>Complete genome sequence of Corynebacterium casei LMG S-19264T (=DSM 44701T), isolated from a smear-ripened cheese.</title>
        <authorList>
            <consortium name="US DOE Joint Genome Institute (JGI-PGF)"/>
            <person name="Walter F."/>
            <person name="Albersmeier A."/>
            <person name="Kalinowski J."/>
            <person name="Ruckert C."/>
        </authorList>
    </citation>
    <scope>NUCLEOTIDE SEQUENCE</scope>
    <source>
        <strain evidence="1">KCTC 32182</strain>
    </source>
</reference>
<name>A0A918P509_9NEIS</name>
<accession>A0A918P509</accession>
<sequence>MRHSVRPRAAALAILLVPAVGIAATPLRIVAEDYPPFLRDTGKGLTGPYADAFRLLMRRQGVEVNYQTLPMKRVFQQVAMQPGTCALAVNYAPGEAETLIYVGKVAPITLTVYVRQTQSEPITNIEQLRSRPVGAINIAEIRDLLGTAGIAFTPVDRPALGIPMLNAGRFDAFISDTRPDVQFIGGRGRPVKAFTLARAERWVACHAAMAPATLAMLRRALREGVFAAETLPVWHSYGMDSFFLETRQQWLQPAN</sequence>
<proteinExistence type="predicted"/>
<evidence type="ECO:0000313" key="2">
    <source>
        <dbReference type="Proteomes" id="UP000645257"/>
    </source>
</evidence>
<organism evidence="1 2">
    <name type="scientific">Paludibacterium paludis</name>
    <dbReference type="NCBI Taxonomy" id="1225769"/>
    <lineage>
        <taxon>Bacteria</taxon>
        <taxon>Pseudomonadati</taxon>
        <taxon>Pseudomonadota</taxon>
        <taxon>Betaproteobacteria</taxon>
        <taxon>Neisseriales</taxon>
        <taxon>Chromobacteriaceae</taxon>
        <taxon>Paludibacterium</taxon>
    </lineage>
</organism>
<dbReference type="Proteomes" id="UP000645257">
    <property type="component" value="Unassembled WGS sequence"/>
</dbReference>
<reference evidence="1" key="2">
    <citation type="submission" date="2020-09" db="EMBL/GenBank/DDBJ databases">
        <authorList>
            <person name="Sun Q."/>
            <person name="Kim S."/>
        </authorList>
    </citation>
    <scope>NUCLEOTIDE SEQUENCE</scope>
    <source>
        <strain evidence="1">KCTC 32182</strain>
    </source>
</reference>
<keyword evidence="2" id="KW-1185">Reference proteome</keyword>
<protein>
    <recommendedName>
        <fullName evidence="3">Solute-binding protein family 3/N-terminal domain-containing protein</fullName>
    </recommendedName>
</protein>
<dbReference type="Gene3D" id="3.40.190.10">
    <property type="entry name" value="Periplasmic binding protein-like II"/>
    <property type="match status" value="2"/>
</dbReference>
<dbReference type="SUPFAM" id="SSF53850">
    <property type="entry name" value="Periplasmic binding protein-like II"/>
    <property type="match status" value="1"/>
</dbReference>
<comment type="caution">
    <text evidence="1">The sequence shown here is derived from an EMBL/GenBank/DDBJ whole genome shotgun (WGS) entry which is preliminary data.</text>
</comment>
<evidence type="ECO:0008006" key="3">
    <source>
        <dbReference type="Google" id="ProtNLM"/>
    </source>
</evidence>
<gene>
    <name evidence="1" type="ORF">GCM10011289_22150</name>
</gene>
<dbReference type="AlphaFoldDB" id="A0A918P509"/>
<dbReference type="RefSeq" id="WP_189534260.1">
    <property type="nucleotide sequence ID" value="NZ_BMYX01000012.1"/>
</dbReference>